<dbReference type="EMBL" id="QLLG01000409">
    <property type="protein sequence ID" value="RMX63393.1"/>
    <property type="molecule type" value="Genomic_DNA"/>
</dbReference>
<protein>
    <recommendedName>
        <fullName evidence="3">FHA domain-containing protein</fullName>
    </recommendedName>
</protein>
<evidence type="ECO:0000313" key="7">
    <source>
        <dbReference type="Proteomes" id="UP000286097"/>
    </source>
</evidence>
<feature type="coiled-coil region" evidence="1">
    <location>
        <begin position="361"/>
        <end position="388"/>
    </location>
</feature>
<dbReference type="SMART" id="SM00240">
    <property type="entry name" value="FHA"/>
    <property type="match status" value="1"/>
</dbReference>
<dbReference type="EMBL" id="QKXF01000132">
    <property type="protein sequence ID" value="RQM16053.1"/>
    <property type="molecule type" value="Genomic_DNA"/>
</dbReference>
<dbReference type="Proteomes" id="UP000286097">
    <property type="component" value="Unassembled WGS sequence"/>
</dbReference>
<dbReference type="Gene3D" id="2.60.200.20">
    <property type="match status" value="1"/>
</dbReference>
<dbReference type="OrthoDB" id="444265at2759"/>
<evidence type="ECO:0000256" key="1">
    <source>
        <dbReference type="SAM" id="Coils"/>
    </source>
</evidence>
<proteinExistence type="predicted"/>
<gene>
    <name evidence="5" type="ORF">DD237_002339</name>
    <name evidence="4" type="ORF">DD238_007839</name>
</gene>
<keyword evidence="6" id="KW-1185">Reference proteome</keyword>
<dbReference type="InterPro" id="IPR050923">
    <property type="entry name" value="Cell_Proc_Reg/RNA_Proc"/>
</dbReference>
<dbReference type="SUPFAM" id="SSF49879">
    <property type="entry name" value="SMAD/FHA domain"/>
    <property type="match status" value="1"/>
</dbReference>
<feature type="compositionally biased region" description="Polar residues" evidence="2">
    <location>
        <begin position="560"/>
        <end position="572"/>
    </location>
</feature>
<evidence type="ECO:0000259" key="3">
    <source>
        <dbReference type="PROSITE" id="PS50006"/>
    </source>
</evidence>
<accession>A0A3M6VB83</accession>
<reference evidence="6 7" key="1">
    <citation type="submission" date="2018-06" db="EMBL/GenBank/DDBJ databases">
        <title>Comparative genomics of downy mildews reveals potential adaptations to biotrophy.</title>
        <authorList>
            <person name="Fletcher K."/>
            <person name="Klosterman S.J."/>
            <person name="Derevnina L."/>
            <person name="Martin F."/>
            <person name="Koike S."/>
            <person name="Reyes Chin-Wo S."/>
            <person name="Mou B."/>
            <person name="Michelmore R."/>
        </authorList>
    </citation>
    <scope>NUCLEOTIDE SEQUENCE [LARGE SCALE GENOMIC DNA]</scope>
    <source>
        <strain evidence="5 7">R13</strain>
        <strain evidence="4 6">R14</strain>
    </source>
</reference>
<sequence>MAQYLPPEWSTKGRNVFGIYLEIIKGGIVIEQFQLSRSNGYSYIVVGRMENVCDLHLAHPSVSRIHAALQFDEKGALFLYDIHSTHGCYVNKKRVVAEEYVQLHIGDVLVFGESTRLYAVCGPPELLPAEYESLNLVKFREKLDKKREIQDQKKQQEDRGASWGFQEDAEEEEGESEEEEDGAKCKEKLPDYLQNLKEDDQPYKSSVSQSQINEKDHRLYQQLQTRIRKMENIKLETSRILAKQNQLEGLSEGQQNTLARNEQRIDTLMKEIDDLEGRIHAKNDQRTKTGGVSSSSARKKRNINDELYEYGSDEDDFYDRTKANQQKIAARKQKITGSTDASGVHATTKIARAPKSEILTADSIQANVNKLEAELAKLHDELTAASITASDAQAAREESKQEEQVDPLDSFMAVATTQLYVNEVDMLTKRKNEVEMELKRQRQLLTVVTPALAALPIQKALAETVNDSVECSEVHTKSPNPVSARTAVSVTAVAKHHASVQEQESGLPEMKSVPSDKQKTRSAASQESQKVAEKTDSESVAPKRRRIASPAMGPPPQMKPSGSSEPYGNDSSILEGGDHVWVPPTNQSGDGRTKLNDKYGY</sequence>
<feature type="domain" description="FHA" evidence="3">
    <location>
        <begin position="44"/>
        <end position="95"/>
    </location>
</feature>
<feature type="compositionally biased region" description="Low complexity" evidence="2">
    <location>
        <begin position="482"/>
        <end position="493"/>
    </location>
</feature>
<organism evidence="4 6">
    <name type="scientific">Peronospora effusa</name>
    <dbReference type="NCBI Taxonomy" id="542832"/>
    <lineage>
        <taxon>Eukaryota</taxon>
        <taxon>Sar</taxon>
        <taxon>Stramenopiles</taxon>
        <taxon>Oomycota</taxon>
        <taxon>Peronosporomycetes</taxon>
        <taxon>Peronosporales</taxon>
        <taxon>Peronosporaceae</taxon>
        <taxon>Peronospora</taxon>
    </lineage>
</organism>
<feature type="compositionally biased region" description="Basic and acidic residues" evidence="2">
    <location>
        <begin position="591"/>
        <end position="601"/>
    </location>
</feature>
<evidence type="ECO:0000313" key="5">
    <source>
        <dbReference type="EMBL" id="RQM16053.1"/>
    </source>
</evidence>
<dbReference type="VEuPathDB" id="FungiDB:DD237_002339"/>
<dbReference type="PANTHER" id="PTHR23308">
    <property type="entry name" value="NUCLEAR INHIBITOR OF PROTEIN PHOSPHATASE-1"/>
    <property type="match status" value="1"/>
</dbReference>
<dbReference type="Proteomes" id="UP000282087">
    <property type="component" value="Unassembled WGS sequence"/>
</dbReference>
<dbReference type="AlphaFoldDB" id="A0A3M6VB83"/>
<feature type="compositionally biased region" description="Basic and acidic residues" evidence="2">
    <location>
        <begin position="148"/>
        <end position="160"/>
    </location>
</feature>
<evidence type="ECO:0000313" key="6">
    <source>
        <dbReference type="Proteomes" id="UP000282087"/>
    </source>
</evidence>
<dbReference type="Pfam" id="PF00498">
    <property type="entry name" value="FHA"/>
    <property type="match status" value="1"/>
</dbReference>
<feature type="region of interest" description="Disordered" evidence="2">
    <location>
        <begin position="280"/>
        <end position="305"/>
    </location>
</feature>
<comment type="caution">
    <text evidence="4">The sequence shown here is derived from an EMBL/GenBank/DDBJ whole genome shotgun (WGS) entry which is preliminary data.</text>
</comment>
<dbReference type="InterPro" id="IPR008984">
    <property type="entry name" value="SMAD_FHA_dom_sf"/>
</dbReference>
<evidence type="ECO:0000313" key="4">
    <source>
        <dbReference type="EMBL" id="RMX63393.1"/>
    </source>
</evidence>
<keyword evidence="1" id="KW-0175">Coiled coil</keyword>
<feature type="region of interest" description="Disordered" evidence="2">
    <location>
        <begin position="148"/>
        <end position="184"/>
    </location>
</feature>
<dbReference type="InterPro" id="IPR000253">
    <property type="entry name" value="FHA_dom"/>
</dbReference>
<feature type="region of interest" description="Disordered" evidence="2">
    <location>
        <begin position="472"/>
        <end position="601"/>
    </location>
</feature>
<feature type="compositionally biased region" description="Acidic residues" evidence="2">
    <location>
        <begin position="167"/>
        <end position="181"/>
    </location>
</feature>
<dbReference type="PROSITE" id="PS50006">
    <property type="entry name" value="FHA_DOMAIN"/>
    <property type="match status" value="1"/>
</dbReference>
<name>A0A3M6VB83_9STRA</name>
<evidence type="ECO:0000256" key="2">
    <source>
        <dbReference type="SAM" id="MobiDB-lite"/>
    </source>
</evidence>